<keyword evidence="4" id="KW-0378">Hydrolase</keyword>
<dbReference type="GO" id="GO:0006915">
    <property type="term" value="P:apoptotic process"/>
    <property type="evidence" value="ECO:0007669"/>
    <property type="project" value="UniProtKB-KW"/>
</dbReference>
<evidence type="ECO:0000259" key="5">
    <source>
        <dbReference type="PROSITE" id="PS50208"/>
    </source>
</evidence>
<name>A0A8T0FMD5_ARGBR</name>
<comment type="similarity">
    <text evidence="1">Belongs to the peptidase C14A family.</text>
</comment>
<dbReference type="InterPro" id="IPR002398">
    <property type="entry name" value="Pept_C14"/>
</dbReference>
<dbReference type="PANTHER" id="PTHR47901">
    <property type="entry name" value="CASPASE RECRUITMENT DOMAIN-CONTAINING PROTEIN 18"/>
    <property type="match status" value="1"/>
</dbReference>
<evidence type="ECO:0000256" key="3">
    <source>
        <dbReference type="ARBA" id="ARBA00022703"/>
    </source>
</evidence>
<evidence type="ECO:0000256" key="1">
    <source>
        <dbReference type="ARBA" id="ARBA00010134"/>
    </source>
</evidence>
<dbReference type="InterPro" id="IPR001309">
    <property type="entry name" value="Pept_C14_p20"/>
</dbReference>
<organism evidence="6 7">
    <name type="scientific">Argiope bruennichi</name>
    <name type="common">Wasp spider</name>
    <name type="synonym">Aranea bruennichi</name>
    <dbReference type="NCBI Taxonomy" id="94029"/>
    <lineage>
        <taxon>Eukaryota</taxon>
        <taxon>Metazoa</taxon>
        <taxon>Ecdysozoa</taxon>
        <taxon>Arthropoda</taxon>
        <taxon>Chelicerata</taxon>
        <taxon>Arachnida</taxon>
        <taxon>Araneae</taxon>
        <taxon>Araneomorphae</taxon>
        <taxon>Entelegynae</taxon>
        <taxon>Araneoidea</taxon>
        <taxon>Araneidae</taxon>
        <taxon>Argiope</taxon>
    </lineage>
</organism>
<dbReference type="SMART" id="SM00115">
    <property type="entry name" value="CASc"/>
    <property type="match status" value="1"/>
</dbReference>
<comment type="caution">
    <text evidence="6">The sequence shown here is derived from an EMBL/GenBank/DDBJ whole genome shotgun (WGS) entry which is preliminary data.</text>
</comment>
<dbReference type="InterPro" id="IPR029030">
    <property type="entry name" value="Caspase-like_dom_sf"/>
</dbReference>
<dbReference type="Gene3D" id="3.40.50.1460">
    <property type="match status" value="1"/>
</dbReference>
<dbReference type="PANTHER" id="PTHR47901:SF8">
    <property type="entry name" value="CASPASE-3"/>
    <property type="match status" value="1"/>
</dbReference>
<gene>
    <name evidence="6" type="ORF">HNY73_006382</name>
</gene>
<dbReference type="SUPFAM" id="SSF52129">
    <property type="entry name" value="Caspase-like"/>
    <property type="match status" value="1"/>
</dbReference>
<accession>A0A8T0FMD5</accession>
<dbReference type="EMBL" id="JABXBU010000011">
    <property type="protein sequence ID" value="KAF8791535.1"/>
    <property type="molecule type" value="Genomic_DNA"/>
</dbReference>
<reference evidence="6" key="1">
    <citation type="journal article" date="2020" name="bioRxiv">
        <title>Chromosome-level reference genome of the European wasp spider Argiope bruennichi: a resource for studies on range expansion and evolutionary adaptation.</title>
        <authorList>
            <person name="Sheffer M.M."/>
            <person name="Hoppe A."/>
            <person name="Krehenwinkel H."/>
            <person name="Uhl G."/>
            <person name="Kuss A.W."/>
            <person name="Jensen L."/>
            <person name="Jensen C."/>
            <person name="Gillespie R.G."/>
            <person name="Hoff K.J."/>
            <person name="Prost S."/>
        </authorList>
    </citation>
    <scope>NUCLEOTIDE SEQUENCE</scope>
</reference>
<evidence type="ECO:0000256" key="2">
    <source>
        <dbReference type="ARBA" id="ARBA00022670"/>
    </source>
</evidence>
<dbReference type="AlphaFoldDB" id="A0A8T0FMD5"/>
<dbReference type="PROSITE" id="PS50208">
    <property type="entry name" value="CASPASE_P20"/>
    <property type="match status" value="1"/>
</dbReference>
<keyword evidence="3" id="KW-0053">Apoptosis</keyword>
<evidence type="ECO:0000313" key="6">
    <source>
        <dbReference type="EMBL" id="KAF8791535.1"/>
    </source>
</evidence>
<reference evidence="6" key="2">
    <citation type="submission" date="2020-06" db="EMBL/GenBank/DDBJ databases">
        <authorList>
            <person name="Sheffer M."/>
        </authorList>
    </citation>
    <scope>NUCLEOTIDE SEQUENCE</scope>
</reference>
<keyword evidence="2" id="KW-0645">Protease</keyword>
<dbReference type="InterPro" id="IPR015917">
    <property type="entry name" value="Pept_C14A"/>
</dbReference>
<protein>
    <submittedName>
        <fullName evidence="6">Caspase-2 like protein</fullName>
    </submittedName>
</protein>
<evidence type="ECO:0000313" key="7">
    <source>
        <dbReference type="Proteomes" id="UP000807504"/>
    </source>
</evidence>
<dbReference type="Pfam" id="PF00656">
    <property type="entry name" value="Peptidase_C14"/>
    <property type="match status" value="1"/>
</dbReference>
<dbReference type="GO" id="GO:0004197">
    <property type="term" value="F:cysteine-type endopeptidase activity"/>
    <property type="evidence" value="ECO:0007669"/>
    <property type="project" value="InterPro"/>
</dbReference>
<evidence type="ECO:0000256" key="4">
    <source>
        <dbReference type="ARBA" id="ARBA00022801"/>
    </source>
</evidence>
<proteinExistence type="inferred from homology"/>
<feature type="domain" description="Caspase family p20" evidence="5">
    <location>
        <begin position="57"/>
        <end position="184"/>
    </location>
</feature>
<dbReference type="InterPro" id="IPR011600">
    <property type="entry name" value="Pept_C14_caspase"/>
</dbReference>
<dbReference type="GO" id="GO:0006508">
    <property type="term" value="P:proteolysis"/>
    <property type="evidence" value="ECO:0007669"/>
    <property type="project" value="UniProtKB-KW"/>
</dbReference>
<keyword evidence="7" id="KW-1185">Reference proteome</keyword>
<dbReference type="Proteomes" id="UP000807504">
    <property type="component" value="Unassembled WGS sequence"/>
</dbReference>
<sequence length="285" mass="33243">MLRDIYDGEASFFEELPTRGPDAFFRFINLLKDRKNYASIAEDLCHLANPAYQLSDKYGYFYVLLNYDFEGIQTAVESKVLQDGFKLEFRALDLALSTVGYKSHKYKENLLADSFYSKLKKFSKMNFSDVSSCIVIILGFGVKNKDSKVIYGSDGKYIMLHDILNLFSDKNCPSLKYKPKIFLLPSFDMSQNDSVENAELLYNVNDTFLWYFPPLKNYKYVKEKFFGEVLSENLETNYLQSDFETIFKSSYSMFIDQLQKISLEDLNSTPEYERLGKCREKILFT</sequence>